<dbReference type="InterPro" id="IPR000917">
    <property type="entry name" value="Sulfatase_N"/>
</dbReference>
<comment type="caution">
    <text evidence="3">The sequence shown here is derived from an EMBL/GenBank/DDBJ whole genome shotgun (WGS) entry which is preliminary data.</text>
</comment>
<evidence type="ECO:0000313" key="4">
    <source>
        <dbReference type="Proteomes" id="UP001165366"/>
    </source>
</evidence>
<reference evidence="3" key="2">
    <citation type="submission" date="2024-05" db="EMBL/GenBank/DDBJ databases">
        <title>Rhodohalobacter halophilus gen. nov., sp. nov., a moderately halophilic member of the family Balneolaceae.</title>
        <authorList>
            <person name="Xia J."/>
        </authorList>
    </citation>
    <scope>NUCLEOTIDE SEQUENCE</scope>
    <source>
        <strain evidence="3">WB101</strain>
    </source>
</reference>
<name>A0ABS9KH91_9BACT</name>
<dbReference type="InterPro" id="IPR017850">
    <property type="entry name" value="Alkaline_phosphatase_core_sf"/>
</dbReference>
<evidence type="ECO:0000256" key="1">
    <source>
        <dbReference type="SAM" id="SignalP"/>
    </source>
</evidence>
<keyword evidence="1" id="KW-0732">Signal</keyword>
<feature type="signal peptide" evidence="1">
    <location>
        <begin position="1"/>
        <end position="23"/>
    </location>
</feature>
<evidence type="ECO:0000313" key="3">
    <source>
        <dbReference type="EMBL" id="MCG2590208.1"/>
    </source>
</evidence>
<dbReference type="Pfam" id="PF00884">
    <property type="entry name" value="Sulfatase"/>
    <property type="match status" value="1"/>
</dbReference>
<keyword evidence="4" id="KW-1185">Reference proteome</keyword>
<protein>
    <submittedName>
        <fullName evidence="3">Arylsulfatase</fullName>
    </submittedName>
</protein>
<reference evidence="3" key="1">
    <citation type="submission" date="2022-01" db="EMBL/GenBank/DDBJ databases">
        <authorList>
            <person name="Wang Y."/>
        </authorList>
    </citation>
    <scope>NUCLEOTIDE SEQUENCE</scope>
    <source>
        <strain evidence="3">WB101</strain>
    </source>
</reference>
<dbReference type="InterPro" id="IPR052701">
    <property type="entry name" value="GAG_Ulvan_Degrading_Sulfatases"/>
</dbReference>
<evidence type="ECO:0000259" key="2">
    <source>
        <dbReference type="Pfam" id="PF00884"/>
    </source>
</evidence>
<gene>
    <name evidence="3" type="ORF">L6773_16645</name>
</gene>
<dbReference type="Gene3D" id="3.40.720.10">
    <property type="entry name" value="Alkaline Phosphatase, subunit A"/>
    <property type="match status" value="1"/>
</dbReference>
<dbReference type="SUPFAM" id="SSF53649">
    <property type="entry name" value="Alkaline phosphatase-like"/>
    <property type="match status" value="1"/>
</dbReference>
<dbReference type="Gene3D" id="3.30.1120.10">
    <property type="match status" value="1"/>
</dbReference>
<accession>A0ABS9KH91</accession>
<organism evidence="3 4">
    <name type="scientific">Rhodohalobacter sulfatireducens</name>
    <dbReference type="NCBI Taxonomy" id="2911366"/>
    <lineage>
        <taxon>Bacteria</taxon>
        <taxon>Pseudomonadati</taxon>
        <taxon>Balneolota</taxon>
        <taxon>Balneolia</taxon>
        <taxon>Balneolales</taxon>
        <taxon>Balneolaceae</taxon>
        <taxon>Rhodohalobacter</taxon>
    </lineage>
</organism>
<feature type="chain" id="PRO_5047058885" evidence="1">
    <location>
        <begin position="24"/>
        <end position="457"/>
    </location>
</feature>
<dbReference type="Proteomes" id="UP001165366">
    <property type="component" value="Unassembled WGS sequence"/>
</dbReference>
<dbReference type="CDD" id="cd16145">
    <property type="entry name" value="ARS_like"/>
    <property type="match status" value="1"/>
</dbReference>
<feature type="domain" description="Sulfatase N-terminal" evidence="2">
    <location>
        <begin position="28"/>
        <end position="360"/>
    </location>
</feature>
<proteinExistence type="predicted"/>
<dbReference type="PANTHER" id="PTHR43751:SF3">
    <property type="entry name" value="SULFATASE N-TERMINAL DOMAIN-CONTAINING PROTEIN"/>
    <property type="match status" value="1"/>
</dbReference>
<dbReference type="PANTHER" id="PTHR43751">
    <property type="entry name" value="SULFATASE"/>
    <property type="match status" value="1"/>
</dbReference>
<dbReference type="RefSeq" id="WP_237855569.1">
    <property type="nucleotide sequence ID" value="NZ_JAKLWS010000028.1"/>
</dbReference>
<dbReference type="EMBL" id="JAKLWS010000028">
    <property type="protein sequence ID" value="MCG2590208.1"/>
    <property type="molecule type" value="Genomic_DNA"/>
</dbReference>
<sequence>MKNIFTCLLLIFVHSGGFSQLSAQDRSPNIVYILADDLGYGDLGSYGQAKIKTPHLDQMAEEGMRFTQHYAGNTVCAPSRVSLLTGKHPGNASMNGNGQGPIPDSDFTIAELLKSIGYETAVIGKWGLGDPGSPGVPSNQGFDQFYGFLNHIRAHNYWPDYIWSNQGRVELPNEVVIVQEGYARGIGSYANKKEVYVHDRFTEHALNFIGQERDTPFFLYLPYTIPHANNERQPNGMEVPSDEPYSDKDWPQIEKNKAAMITRMDKDIGRLLNKLKSLGLDQNTVVFFTSDNGPHQEGGVDPDFFDSNGPLRGIKRDLYEGGIRVPMIAWAPGLIPAGTESDHISAFWDMYPTIAELTGASFDHHIDGISMVPTLLGENENQENHEYLYWEFDFWDGFRKAVRKGKWKAVQYNNQENSNANIELFNLEIDRAEQNNISDDHPDVLNMMQEIINKESD</sequence>